<reference evidence="1 2" key="1">
    <citation type="journal article" date="2019" name="Int. J. Syst. Evol. Microbiol.">
        <title>The Global Catalogue of Microorganisms (GCM) 10K type strain sequencing project: providing services to taxonomists for standard genome sequencing and annotation.</title>
        <authorList>
            <consortium name="The Broad Institute Genomics Platform"/>
            <consortium name="The Broad Institute Genome Sequencing Center for Infectious Disease"/>
            <person name="Wu L."/>
            <person name="Ma J."/>
        </authorList>
    </citation>
    <scope>NUCLEOTIDE SEQUENCE [LARGE SCALE GENOMIC DNA]</scope>
    <source>
        <strain evidence="1 2">JCM 15572</strain>
    </source>
</reference>
<comment type="caution">
    <text evidence="1">The sequence shown here is derived from an EMBL/GenBank/DDBJ whole genome shotgun (WGS) entry which is preliminary data.</text>
</comment>
<organism evidence="1 2">
    <name type="scientific">Kribbella hippodromi</name>
    <dbReference type="NCBI Taxonomy" id="434347"/>
    <lineage>
        <taxon>Bacteria</taxon>
        <taxon>Bacillati</taxon>
        <taxon>Actinomycetota</taxon>
        <taxon>Actinomycetes</taxon>
        <taxon>Propionibacteriales</taxon>
        <taxon>Kribbellaceae</taxon>
        <taxon>Kribbella</taxon>
    </lineage>
</organism>
<name>A0ABN2CZG2_9ACTN</name>
<sequence length="266" mass="29468">MVEVLTGAPFGAQVEESGVPYFDPPGWDPDRGLDVAAELLGWECERTKGGSSDDALERLRRGCEEGPVVVGPIEMGLFTHQPWSLGVADGTDHWVVVLEVTDEVVVMHDPEGFPYVTLPISQFMKAWQAEKMTFAGPYVMRSAFRKIRDVRVEDALRDSLPYTLEWLSKDSAAAVHRMSQMLAAGIDDSLREHLAGFAVRLGARRLDDAATWLAVIQQPQAAAVARKQATILGRLQFPIAQRQYTHAAELLKELAPGYEEMHQALK</sequence>
<dbReference type="EMBL" id="BAAAPH010000006">
    <property type="protein sequence ID" value="GAA1566243.1"/>
    <property type="molecule type" value="Genomic_DNA"/>
</dbReference>
<proteinExistence type="predicted"/>
<protein>
    <submittedName>
        <fullName evidence="1">Uncharacterized protein</fullName>
    </submittedName>
</protein>
<dbReference type="Gene3D" id="3.90.70.10">
    <property type="entry name" value="Cysteine proteinases"/>
    <property type="match status" value="1"/>
</dbReference>
<gene>
    <name evidence="1" type="ORF">GCM10009804_23750</name>
</gene>
<evidence type="ECO:0000313" key="2">
    <source>
        <dbReference type="Proteomes" id="UP001501705"/>
    </source>
</evidence>
<dbReference type="Proteomes" id="UP001501705">
    <property type="component" value="Unassembled WGS sequence"/>
</dbReference>
<accession>A0ABN2CZG2</accession>
<evidence type="ECO:0000313" key="1">
    <source>
        <dbReference type="EMBL" id="GAA1566243.1"/>
    </source>
</evidence>
<keyword evidence="2" id="KW-1185">Reference proteome</keyword>